<keyword evidence="2" id="KW-1185">Reference proteome</keyword>
<organism evidence="1 2">
    <name type="scientific">Diplocarpon rosae</name>
    <dbReference type="NCBI Taxonomy" id="946125"/>
    <lineage>
        <taxon>Eukaryota</taxon>
        <taxon>Fungi</taxon>
        <taxon>Dikarya</taxon>
        <taxon>Ascomycota</taxon>
        <taxon>Pezizomycotina</taxon>
        <taxon>Leotiomycetes</taxon>
        <taxon>Helotiales</taxon>
        <taxon>Drepanopezizaceae</taxon>
        <taxon>Diplocarpon</taxon>
    </lineage>
</organism>
<proteinExistence type="predicted"/>
<sequence>MGNANLATMEWSQASEWVEGEKQRVYEEVTQGQLRQKPVARWYHTRPLVAPLVWLDNGEAYFPSDIFAQVQNTHPNINFTTIRNLPPLTLDNLNILNAYGNNGKNVYLTSNIDVTEEPKWLTGIIPDSDGKTNNVTSSAIIVNDRGNGSVDAFYMYFYAYNQGNNVFFQELGDHIGDWEHNMIRFEDNKPQMMWFSQHGNGQAFTYKSVEKMSKSMRPISYSAKGSHANYAVPGIHDHLIPDLNLPAGFLQDYTSRGLLWDPTLSAYFYNFDGNSSTFESIDGSPVGAMYYRGRWGDQQYSDNDPRQSPPFFGFRKFVSGPTGPWDKQLNRTNICPDNGILCIIRDRLGP</sequence>
<dbReference type="InterPro" id="IPR009291">
    <property type="entry name" value="Vps62"/>
</dbReference>
<comment type="caution">
    <text evidence="1">The sequence shown here is derived from an EMBL/GenBank/DDBJ whole genome shotgun (WGS) entry which is preliminary data.</text>
</comment>
<evidence type="ECO:0008006" key="3">
    <source>
        <dbReference type="Google" id="ProtNLM"/>
    </source>
</evidence>
<accession>A0AAD9T5Y0</accession>
<dbReference type="EMBL" id="JAUBYV010000001">
    <property type="protein sequence ID" value="KAK2629622.1"/>
    <property type="molecule type" value="Genomic_DNA"/>
</dbReference>
<protein>
    <recommendedName>
        <fullName evidence="3">Vacuolar protein sorting-associated protein 62</fullName>
    </recommendedName>
</protein>
<dbReference type="PANTHER" id="PTHR48174">
    <property type="entry name" value="DUF946 FAMILY PROTEIN"/>
    <property type="match status" value="1"/>
</dbReference>
<gene>
    <name evidence="1" type="ORF">QTJ16_000442</name>
</gene>
<dbReference type="AlphaFoldDB" id="A0AAD9T5Y0"/>
<dbReference type="Pfam" id="PF06101">
    <property type="entry name" value="Vps62"/>
    <property type="match status" value="1"/>
</dbReference>
<evidence type="ECO:0000313" key="1">
    <source>
        <dbReference type="EMBL" id="KAK2629622.1"/>
    </source>
</evidence>
<reference evidence="1" key="1">
    <citation type="submission" date="2023-06" db="EMBL/GenBank/DDBJ databases">
        <title>Draft genome of Marssonina rosae.</title>
        <authorList>
            <person name="Cheng Q."/>
        </authorList>
    </citation>
    <scope>NUCLEOTIDE SEQUENCE</scope>
    <source>
        <strain evidence="1">R4</strain>
    </source>
</reference>
<name>A0AAD9T5Y0_9HELO</name>
<evidence type="ECO:0000313" key="2">
    <source>
        <dbReference type="Proteomes" id="UP001285354"/>
    </source>
</evidence>
<dbReference type="PANTHER" id="PTHR48174:SF5">
    <property type="entry name" value="VACUOLAR PROTEIN SORTING-ASSOCIATED PROTEIN 62"/>
    <property type="match status" value="1"/>
</dbReference>
<dbReference type="Proteomes" id="UP001285354">
    <property type="component" value="Unassembled WGS sequence"/>
</dbReference>